<dbReference type="PANTHER" id="PTHR31859">
    <property type="entry name" value="TETRATRICOPEPTIDE REPEAT PROTEIN 39 FAMILY MEMBER"/>
    <property type="match status" value="1"/>
</dbReference>
<evidence type="ECO:0000256" key="3">
    <source>
        <dbReference type="ARBA" id="ARBA00019539"/>
    </source>
</evidence>
<keyword evidence="8" id="KW-1185">Reference proteome</keyword>
<comment type="subunit">
    <text evidence="1">Interacts with lipid droplet proteins.</text>
</comment>
<dbReference type="eggNOG" id="KOG3783">
    <property type="taxonomic scope" value="Eukaryota"/>
</dbReference>
<organism evidence="7 8">
    <name type="scientific">Cladophialophora psammophila CBS 110553</name>
    <dbReference type="NCBI Taxonomy" id="1182543"/>
    <lineage>
        <taxon>Eukaryota</taxon>
        <taxon>Fungi</taxon>
        <taxon>Dikarya</taxon>
        <taxon>Ascomycota</taxon>
        <taxon>Pezizomycotina</taxon>
        <taxon>Eurotiomycetes</taxon>
        <taxon>Chaetothyriomycetidae</taxon>
        <taxon>Chaetothyriales</taxon>
        <taxon>Herpotrichiellaceae</taxon>
        <taxon>Cladophialophora</taxon>
    </lineage>
</organism>
<dbReference type="Proteomes" id="UP000019471">
    <property type="component" value="Unassembled WGS sequence"/>
</dbReference>
<dbReference type="OrthoDB" id="2154985at2759"/>
<feature type="compositionally biased region" description="Polar residues" evidence="5">
    <location>
        <begin position="176"/>
        <end position="190"/>
    </location>
</feature>
<feature type="compositionally biased region" description="Low complexity" evidence="5">
    <location>
        <begin position="191"/>
        <end position="202"/>
    </location>
</feature>
<dbReference type="AlphaFoldDB" id="W9WTG2"/>
<evidence type="ECO:0000313" key="7">
    <source>
        <dbReference type="EMBL" id="EXJ71233.1"/>
    </source>
</evidence>
<evidence type="ECO:0000313" key="8">
    <source>
        <dbReference type="Proteomes" id="UP000019471"/>
    </source>
</evidence>
<keyword evidence="6" id="KW-0812">Transmembrane</keyword>
<feature type="transmembrane region" description="Helical" evidence="6">
    <location>
        <begin position="363"/>
        <end position="382"/>
    </location>
</feature>
<feature type="transmembrane region" description="Helical" evidence="6">
    <location>
        <begin position="318"/>
        <end position="342"/>
    </location>
</feature>
<sequence length="756" mass="85115">MHRVGRWFDRGRASVNASTHSLDSLEESQHLETAMRAVDLVMDDDIKGAEKGLAEGNSSFHKLAKGTLAFMKAALGFEQEFMKEASETLYEAESSASASHSRAQHDSRAFQSTIYERGSEFALCQAEAQIMSAVVGVLNESLTESLRGFYKLRKAYITLDSLVQMEVNFNRARSRGSLSTSRDQSTESLRSSISEKSAPPSSERLEPHSQHQVQPSHPSALRNAEALGATPDSASDDEFHEADETNTATEKYNGRLEVEVESDHAAELDLEIERMNELPPEAMLNRSTTATLGLLTEGPESEVFSNSLDVFIHSGTNLMSGLLALLISIIPPAFSKLLYIVGFRGDRERGIRMLWQASKFSNINGGMASLILFGWYNGLVGFCDIIADVDPSNPDDVEGYPTKRLETLLVEMRKRYPNSNLWVVEEARTAASKRNLDQALSILAAPGKSQLKQIEALHMFEKSLSAMHAHRYKLCADSILACVDLNAWSRALYYYIAGAAHLCFYRHDKTLTSKDRENHAKLAEELFKTAPTKVGKKKMMGRQLPFDIFVVRKISKWEERVSRWNCSFVDAIGVSPLDEMIFLWNGFKKMDEPQLQKSLDNLAWSESTTYWDKEDIDEYAILDILRAVIFRNLRRHEESIDLLKRKLLSQGAHEFRGLNKDDWMAPSAHHEMAVNLWMQRTGYTQQHGAAFPTNPSEQMPPLDLTHDAKLVQEAKHHLEKAKGWDKYELDARLGLKITAALGAVKKWEQKHANALR</sequence>
<accession>W9WTG2</accession>
<evidence type="ECO:0000256" key="6">
    <source>
        <dbReference type="SAM" id="Phobius"/>
    </source>
</evidence>
<dbReference type="Pfam" id="PF10300">
    <property type="entry name" value="Iml2-TPR_39"/>
    <property type="match status" value="1"/>
</dbReference>
<proteinExistence type="predicted"/>
<dbReference type="GO" id="GO:0005741">
    <property type="term" value="C:mitochondrial outer membrane"/>
    <property type="evidence" value="ECO:0007669"/>
    <property type="project" value="TreeGrafter"/>
</dbReference>
<keyword evidence="6" id="KW-1133">Transmembrane helix</keyword>
<dbReference type="HOGENOM" id="CLU_014926_1_0_1"/>
<dbReference type="RefSeq" id="XP_007743832.1">
    <property type="nucleotide sequence ID" value="XM_007745642.1"/>
</dbReference>
<name>W9WTG2_9EURO</name>
<dbReference type="GeneID" id="19189759"/>
<dbReference type="GO" id="GO:0005829">
    <property type="term" value="C:cytosol"/>
    <property type="evidence" value="ECO:0007669"/>
    <property type="project" value="TreeGrafter"/>
</dbReference>
<gene>
    <name evidence="7" type="ORF">A1O5_05039</name>
</gene>
<dbReference type="InterPro" id="IPR019412">
    <property type="entry name" value="IML2/TPR_39"/>
</dbReference>
<keyword evidence="6" id="KW-0472">Membrane</keyword>
<evidence type="ECO:0000256" key="2">
    <source>
        <dbReference type="ARBA" id="ARBA00018424"/>
    </source>
</evidence>
<evidence type="ECO:0000256" key="5">
    <source>
        <dbReference type="SAM" id="MobiDB-lite"/>
    </source>
</evidence>
<dbReference type="PANTHER" id="PTHR31859:SF1">
    <property type="entry name" value="TETRATRICOPEPTIDE REPEAT PROTEIN 39C"/>
    <property type="match status" value="1"/>
</dbReference>
<dbReference type="EMBL" id="AMGX01000007">
    <property type="protein sequence ID" value="EXJ71233.1"/>
    <property type="molecule type" value="Genomic_DNA"/>
</dbReference>
<evidence type="ECO:0000256" key="4">
    <source>
        <dbReference type="ARBA" id="ARBA00043897"/>
    </source>
</evidence>
<protein>
    <recommendedName>
        <fullName evidence="2">Inclusion body clearance protein IML2</fullName>
    </recommendedName>
    <alternativeName>
        <fullName evidence="3">Inclusion body clearance protein iml2</fullName>
    </alternativeName>
</protein>
<comment type="caution">
    <text evidence="7">The sequence shown here is derived from an EMBL/GenBank/DDBJ whole genome shotgun (WGS) entry which is preliminary data.</text>
</comment>
<comment type="function">
    <text evidence="4">Inclusion body (IB) resident protein that interacts strongly with lipid droplet (LD) proteins. Involved in LD-mediated IB clearing after protein folding stress, probably by enabling access to the IBs of an LD-stored soluble sterol derivative that acts as a chaperone in inclusion clearing.</text>
</comment>
<feature type="region of interest" description="Disordered" evidence="5">
    <location>
        <begin position="173"/>
        <end position="256"/>
    </location>
</feature>
<reference evidence="7 8" key="1">
    <citation type="submission" date="2013-03" db="EMBL/GenBank/DDBJ databases">
        <title>The Genome Sequence of Cladophialophora psammophila CBS 110553.</title>
        <authorList>
            <consortium name="The Broad Institute Genomics Platform"/>
            <person name="Cuomo C."/>
            <person name="de Hoog S."/>
            <person name="Gorbushina A."/>
            <person name="Walker B."/>
            <person name="Young S.K."/>
            <person name="Zeng Q."/>
            <person name="Gargeya S."/>
            <person name="Fitzgerald M."/>
            <person name="Haas B."/>
            <person name="Abouelleil A."/>
            <person name="Allen A.W."/>
            <person name="Alvarado L."/>
            <person name="Arachchi H.M."/>
            <person name="Berlin A.M."/>
            <person name="Chapman S.B."/>
            <person name="Gainer-Dewar J."/>
            <person name="Goldberg J."/>
            <person name="Griggs A."/>
            <person name="Gujja S."/>
            <person name="Hansen M."/>
            <person name="Howarth C."/>
            <person name="Imamovic A."/>
            <person name="Ireland A."/>
            <person name="Larimer J."/>
            <person name="McCowan C."/>
            <person name="Murphy C."/>
            <person name="Pearson M."/>
            <person name="Poon T.W."/>
            <person name="Priest M."/>
            <person name="Roberts A."/>
            <person name="Saif S."/>
            <person name="Shea T."/>
            <person name="Sisk P."/>
            <person name="Sykes S."/>
            <person name="Wortman J."/>
            <person name="Nusbaum C."/>
            <person name="Birren B."/>
        </authorList>
    </citation>
    <scope>NUCLEOTIDE SEQUENCE [LARGE SCALE GENOMIC DNA]</scope>
    <source>
        <strain evidence="7 8">CBS 110553</strain>
    </source>
</reference>
<evidence type="ECO:0000256" key="1">
    <source>
        <dbReference type="ARBA" id="ARBA00011408"/>
    </source>
</evidence>
<dbReference type="GO" id="GO:0005634">
    <property type="term" value="C:nucleus"/>
    <property type="evidence" value="ECO:0007669"/>
    <property type="project" value="TreeGrafter"/>
</dbReference>